<dbReference type="EMBL" id="FPLJ01000051">
    <property type="protein sequence ID" value="SGY91183.1"/>
    <property type="molecule type" value="Genomic_DNA"/>
</dbReference>
<dbReference type="Proteomes" id="UP000183794">
    <property type="component" value="Unassembled WGS sequence"/>
</dbReference>
<organism evidence="2 4">
    <name type="scientific">Moritella viscosa</name>
    <dbReference type="NCBI Taxonomy" id="80854"/>
    <lineage>
        <taxon>Bacteria</taxon>
        <taxon>Pseudomonadati</taxon>
        <taxon>Pseudomonadota</taxon>
        <taxon>Gammaproteobacteria</taxon>
        <taxon>Alteromonadales</taxon>
        <taxon>Moritellaceae</taxon>
        <taxon>Moritella</taxon>
    </lineage>
</organism>
<accession>A0A1L0C6M3</accession>
<dbReference type="GO" id="GO:0051213">
    <property type="term" value="F:dioxygenase activity"/>
    <property type="evidence" value="ECO:0007669"/>
    <property type="project" value="UniProtKB-KW"/>
</dbReference>
<dbReference type="Proteomes" id="UP000182660">
    <property type="component" value="Unassembled WGS sequence"/>
</dbReference>
<keyword evidence="3" id="KW-1185">Reference proteome</keyword>
<sequence length="53" mass="5864">MLLQATEELKRGNIYESGGSLGYRTYHTAATKIASAKLCSFIFELNNTPIIKV</sequence>
<reference evidence="1 3" key="1">
    <citation type="submission" date="2016-11" db="EMBL/GenBank/DDBJ databases">
        <authorList>
            <person name="Klemetsen T."/>
        </authorList>
    </citation>
    <scope>NUCLEOTIDE SEQUENCE [LARGE SCALE GENOMIC DNA]</scope>
    <source>
        <strain evidence="1">MT 2528</strain>
    </source>
</reference>
<reference evidence="2 4" key="2">
    <citation type="submission" date="2016-11" db="EMBL/GenBank/DDBJ databases">
        <authorList>
            <person name="Jaros S."/>
            <person name="Januszkiewicz K."/>
            <person name="Wedrychowicz H."/>
        </authorList>
    </citation>
    <scope>NUCLEOTIDE SEQUENCE [LARGE SCALE GENOMIC DNA]</scope>
    <source>
        <strain evidence="2">NVI 5450</strain>
    </source>
</reference>
<proteinExistence type="predicted"/>
<dbReference type="EMBL" id="FPLD01000062">
    <property type="protein sequence ID" value="SGZ00636.1"/>
    <property type="molecule type" value="Genomic_DNA"/>
</dbReference>
<keyword evidence="2" id="KW-0560">Oxidoreductase</keyword>
<evidence type="ECO:0000313" key="3">
    <source>
        <dbReference type="Proteomes" id="UP000182660"/>
    </source>
</evidence>
<name>A0A1L0C6M3_9GAMM</name>
<evidence type="ECO:0000313" key="1">
    <source>
        <dbReference type="EMBL" id="SGY91183.1"/>
    </source>
</evidence>
<dbReference type="AlphaFoldDB" id="A0A1L0C6M3"/>
<evidence type="ECO:0000313" key="4">
    <source>
        <dbReference type="Proteomes" id="UP000183794"/>
    </source>
</evidence>
<evidence type="ECO:0000313" key="2">
    <source>
        <dbReference type="EMBL" id="SGZ00636.1"/>
    </source>
</evidence>
<protein>
    <submittedName>
        <fullName evidence="2">Flavohemoprotein-Flavohemoglobin-Hemoglobin-like protein-Nitric oxide dioxygenase</fullName>
    </submittedName>
</protein>
<keyword evidence="2" id="KW-0223">Dioxygenase</keyword>
<gene>
    <name evidence="1" type="ORF">MT2528_2104</name>
    <name evidence="2" type="ORF">NVI5450_2330</name>
</gene>